<gene>
    <name evidence="2" type="ORF">FLP10_05230</name>
</gene>
<evidence type="ECO:0000313" key="2">
    <source>
        <dbReference type="EMBL" id="QEO16080.1"/>
    </source>
</evidence>
<sequence length="160" mass="16795">MAAERSKTVADAIIERLRAWGIGRVYGYSGDGVNGLVEAIRRTEGGVAFVQARHEESAAFMAVGEAKYGGGVGVVLATQGPGAVHLLNGLYDAKLDHVPVIAIVGQQHRSVLGSGSMQEIDLPVLFADVAALRTERALGGEQAVRALALLDAYADIELRT</sequence>
<name>A0A5C1YLA5_9MICO</name>
<dbReference type="Pfam" id="PF02776">
    <property type="entry name" value="TPP_enzyme_N"/>
    <property type="match status" value="1"/>
</dbReference>
<proteinExistence type="predicted"/>
<feature type="domain" description="Thiamine pyrophosphate enzyme N-terminal TPP-binding" evidence="1">
    <location>
        <begin position="8"/>
        <end position="121"/>
    </location>
</feature>
<dbReference type="OrthoDB" id="4959782at2"/>
<dbReference type="InterPro" id="IPR012001">
    <property type="entry name" value="Thiamin_PyroP_enz_TPP-bd_dom"/>
</dbReference>
<reference evidence="2 3" key="1">
    <citation type="submission" date="2019-09" db="EMBL/GenBank/DDBJ databases">
        <title>Genome sequencing of strain KACC 19306.</title>
        <authorList>
            <person name="Heo J."/>
            <person name="Kim S.-J."/>
            <person name="Kim J.-S."/>
            <person name="Hong S.-B."/>
            <person name="Kwon S.-W."/>
        </authorList>
    </citation>
    <scope>NUCLEOTIDE SEQUENCE [LARGE SCALE GENOMIC DNA]</scope>
    <source>
        <strain evidence="2 3">KACC 19306</strain>
    </source>
</reference>
<evidence type="ECO:0000259" key="1">
    <source>
        <dbReference type="Pfam" id="PF02776"/>
    </source>
</evidence>
<dbReference type="RefSeq" id="WP_149162093.1">
    <property type="nucleotide sequence ID" value="NZ_CP043505.1"/>
</dbReference>
<dbReference type="PANTHER" id="PTHR42981">
    <property type="entry name" value="PYRUVATE DEHYDROGENASE [UBIQUINONE]"/>
    <property type="match status" value="1"/>
</dbReference>
<dbReference type="InterPro" id="IPR029061">
    <property type="entry name" value="THDP-binding"/>
</dbReference>
<dbReference type="AlphaFoldDB" id="A0A5C1YLA5"/>
<dbReference type="GO" id="GO:0030976">
    <property type="term" value="F:thiamine pyrophosphate binding"/>
    <property type="evidence" value="ECO:0007669"/>
    <property type="project" value="InterPro"/>
</dbReference>
<dbReference type="KEGG" id="ail:FLP10_05230"/>
<dbReference type="GO" id="GO:0000287">
    <property type="term" value="F:magnesium ion binding"/>
    <property type="evidence" value="ECO:0007669"/>
    <property type="project" value="UniProtKB-ARBA"/>
</dbReference>
<organism evidence="2 3">
    <name type="scientific">Agromyces intestinalis</name>
    <dbReference type="NCBI Taxonomy" id="2592652"/>
    <lineage>
        <taxon>Bacteria</taxon>
        <taxon>Bacillati</taxon>
        <taxon>Actinomycetota</taxon>
        <taxon>Actinomycetes</taxon>
        <taxon>Micrococcales</taxon>
        <taxon>Microbacteriaceae</taxon>
        <taxon>Agromyces</taxon>
    </lineage>
</organism>
<dbReference type="SUPFAM" id="SSF52518">
    <property type="entry name" value="Thiamin diphosphate-binding fold (THDP-binding)"/>
    <property type="match status" value="1"/>
</dbReference>
<dbReference type="InterPro" id="IPR047211">
    <property type="entry name" value="POXB-like"/>
</dbReference>
<evidence type="ECO:0000313" key="3">
    <source>
        <dbReference type="Proteomes" id="UP000324678"/>
    </source>
</evidence>
<keyword evidence="3" id="KW-1185">Reference proteome</keyword>
<accession>A0A5C1YLA5</accession>
<dbReference type="PANTHER" id="PTHR42981:SF2">
    <property type="entry name" value="PYRUVATE DEHYDROGENASE [UBIQUINONE]"/>
    <property type="match status" value="1"/>
</dbReference>
<dbReference type="Gene3D" id="3.40.50.970">
    <property type="match status" value="1"/>
</dbReference>
<dbReference type="Proteomes" id="UP000324678">
    <property type="component" value="Chromosome"/>
</dbReference>
<dbReference type="EMBL" id="CP043505">
    <property type="protein sequence ID" value="QEO16080.1"/>
    <property type="molecule type" value="Genomic_DNA"/>
</dbReference>
<protein>
    <recommendedName>
        <fullName evidence="1">Thiamine pyrophosphate enzyme N-terminal TPP-binding domain-containing protein</fullName>
    </recommendedName>
</protein>